<keyword evidence="2" id="KW-1133">Transmembrane helix</keyword>
<dbReference type="PANTHER" id="PTHR23330:SF9">
    <property type="entry name" value="PROLINE-RICH PROTEIN 11"/>
    <property type="match status" value="1"/>
</dbReference>
<sequence length="364" mass="41236">MGPYTRMNPGRVTFRRRVSVDIRDRSPPPAPPPSPASDQEMEEQQSGERSPVPAEQPPQPPSPPQEQRQGDPAEWLLAPPPHPAPQQTTHRPPQRGDQAAHQQHPAAEGQREPRKRWRQAQQPGEMPGPSSRQPPPPQQQDNKREQAPQPTEEPEEHNPNKRGRQEPIPPPEPEPPPEPPPTPLVGRCGRRMGWEISREQVEYSVEKGRLDKYGWLYDSSLFLGLLNPGLFCGCTVCILQLWVGQQLLPLPQQQNTEHKWVLQQKEESEESNPNKRGQLEQIPQPELEPPPSRGRLRLGAQRLKKERLSAQMKIRDWINVAGSMIYLSSLMCILSFSAGALLFTSLRHRGSNLDTIWVRGVEIT</sequence>
<feature type="compositionally biased region" description="Basic and acidic residues" evidence="1">
    <location>
        <begin position="156"/>
        <end position="165"/>
    </location>
</feature>
<dbReference type="GO" id="GO:0005737">
    <property type="term" value="C:cytoplasm"/>
    <property type="evidence" value="ECO:0007669"/>
    <property type="project" value="TreeGrafter"/>
</dbReference>
<evidence type="ECO:0000256" key="1">
    <source>
        <dbReference type="SAM" id="MobiDB-lite"/>
    </source>
</evidence>
<name>A0A1D1ZDK5_9ARAE</name>
<feature type="compositionally biased region" description="Pro residues" evidence="1">
    <location>
        <begin position="167"/>
        <end position="183"/>
    </location>
</feature>
<organism evidence="3">
    <name type="scientific">Anthurium amnicola</name>
    <dbReference type="NCBI Taxonomy" id="1678845"/>
    <lineage>
        <taxon>Eukaryota</taxon>
        <taxon>Viridiplantae</taxon>
        <taxon>Streptophyta</taxon>
        <taxon>Embryophyta</taxon>
        <taxon>Tracheophyta</taxon>
        <taxon>Spermatophyta</taxon>
        <taxon>Magnoliopsida</taxon>
        <taxon>Liliopsida</taxon>
        <taxon>Araceae</taxon>
        <taxon>Pothoideae</taxon>
        <taxon>Potheae</taxon>
        <taxon>Anthurium</taxon>
    </lineage>
</organism>
<proteinExistence type="predicted"/>
<protein>
    <submittedName>
        <fullName evidence="3">Cell surface glycoprotein 1</fullName>
    </submittedName>
</protein>
<feature type="transmembrane region" description="Helical" evidence="2">
    <location>
        <begin position="317"/>
        <end position="343"/>
    </location>
</feature>
<feature type="transmembrane region" description="Helical" evidence="2">
    <location>
        <begin position="221"/>
        <end position="243"/>
    </location>
</feature>
<feature type="region of interest" description="Disordered" evidence="1">
    <location>
        <begin position="1"/>
        <end position="188"/>
    </location>
</feature>
<dbReference type="EMBL" id="GDJX01003035">
    <property type="protein sequence ID" value="JAT64901.1"/>
    <property type="molecule type" value="Transcribed_RNA"/>
</dbReference>
<reference evidence="3" key="1">
    <citation type="submission" date="2015-07" db="EMBL/GenBank/DDBJ databases">
        <title>Transcriptome Assembly of Anthurium amnicola.</title>
        <authorList>
            <person name="Suzuki J."/>
        </authorList>
    </citation>
    <scope>NUCLEOTIDE SEQUENCE</scope>
</reference>
<feature type="compositionally biased region" description="Pro residues" evidence="1">
    <location>
        <begin position="54"/>
        <end position="64"/>
    </location>
</feature>
<gene>
    <name evidence="3" type="primary">olpB_5</name>
    <name evidence="3" type="ORF">g.100809</name>
</gene>
<evidence type="ECO:0000256" key="2">
    <source>
        <dbReference type="SAM" id="Phobius"/>
    </source>
</evidence>
<dbReference type="AlphaFoldDB" id="A0A1D1ZDK5"/>
<dbReference type="PANTHER" id="PTHR23330">
    <property type="entry name" value="P300 TRANSCRIPTIONAL COFACTOR JMY-RELATED"/>
    <property type="match status" value="1"/>
</dbReference>
<keyword evidence="2" id="KW-0812">Transmembrane</keyword>
<keyword evidence="2" id="KW-0472">Membrane</keyword>
<accession>A0A1D1ZDK5</accession>
<feature type="region of interest" description="Disordered" evidence="1">
    <location>
        <begin position="259"/>
        <end position="295"/>
    </location>
</feature>
<evidence type="ECO:0000313" key="3">
    <source>
        <dbReference type="EMBL" id="JAT64901.1"/>
    </source>
</evidence>